<name>A0A166ZCI7_9GAMM</name>
<dbReference type="Proteomes" id="UP000076587">
    <property type="component" value="Unassembled WGS sequence"/>
</dbReference>
<dbReference type="InterPro" id="IPR018673">
    <property type="entry name" value="DUF2141"/>
</dbReference>
<evidence type="ECO:0000313" key="1">
    <source>
        <dbReference type="EMBL" id="KZN44169.1"/>
    </source>
</evidence>
<dbReference type="Pfam" id="PF09912">
    <property type="entry name" value="DUF2141"/>
    <property type="match status" value="1"/>
</dbReference>
<protein>
    <recommendedName>
        <fullName evidence="3">DUF2141 domain-containing protein</fullName>
    </recommendedName>
</protein>
<dbReference type="EMBL" id="AUXT01000197">
    <property type="protein sequence ID" value="KZN44169.1"/>
    <property type="molecule type" value="Genomic_DNA"/>
</dbReference>
<gene>
    <name evidence="1" type="ORF">N482_17370</name>
</gene>
<evidence type="ECO:0000313" key="2">
    <source>
        <dbReference type="Proteomes" id="UP000076587"/>
    </source>
</evidence>
<sequence length="146" mass="15973">MKSTFLHSVVFGALLIVSQMSYAKTIEVNINGVDASRTGQIMVMLFGQDGFPTNHEKAIKTLYLPPDLTIHKVSFSVPNSEFAIKVLHDEDNSGKTSKNWTGIIPSEGLGFSNGVTISWRGAPKFKDAKLSLATLTNSIDITIRYP</sequence>
<organism evidence="1 2">
    <name type="scientific">Pseudoalteromonas luteoviolacea NCIMB 1942</name>
    <dbReference type="NCBI Taxonomy" id="1365253"/>
    <lineage>
        <taxon>Bacteria</taxon>
        <taxon>Pseudomonadati</taxon>
        <taxon>Pseudomonadota</taxon>
        <taxon>Gammaproteobacteria</taxon>
        <taxon>Alteromonadales</taxon>
        <taxon>Pseudoalteromonadaceae</taxon>
        <taxon>Pseudoalteromonas</taxon>
    </lineage>
</organism>
<dbReference type="RefSeq" id="WP_063378586.1">
    <property type="nucleotide sequence ID" value="NZ_AUXT01000197.1"/>
</dbReference>
<dbReference type="PATRIC" id="fig|1365253.3.peg.4221"/>
<reference evidence="1 2" key="1">
    <citation type="submission" date="2013-07" db="EMBL/GenBank/DDBJ databases">
        <title>Comparative Genomic and Metabolomic Analysis of Twelve Strains of Pseudoalteromonas luteoviolacea.</title>
        <authorList>
            <person name="Vynne N.G."/>
            <person name="Mansson M."/>
            <person name="Gram L."/>
        </authorList>
    </citation>
    <scope>NUCLEOTIDE SEQUENCE [LARGE SCALE GENOMIC DNA]</scope>
    <source>
        <strain evidence="1 2">NCIMB 1942</strain>
    </source>
</reference>
<accession>A0A166ZCI7</accession>
<dbReference type="AlphaFoldDB" id="A0A166ZCI7"/>
<comment type="caution">
    <text evidence="1">The sequence shown here is derived from an EMBL/GenBank/DDBJ whole genome shotgun (WGS) entry which is preliminary data.</text>
</comment>
<dbReference type="OrthoDB" id="9788332at2"/>
<evidence type="ECO:0008006" key="3">
    <source>
        <dbReference type="Google" id="ProtNLM"/>
    </source>
</evidence>
<proteinExistence type="predicted"/>